<dbReference type="Proteomes" id="UP000061569">
    <property type="component" value="Chromosome"/>
</dbReference>
<gene>
    <name evidence="1" type="ORF">GLE_1357</name>
</gene>
<dbReference type="OrthoDB" id="6020951at2"/>
<sequence length="297" mass="32287">MSASAAGPEFGLLDANPGGSPAGHLRFEDEAGETYLEPFDLVETLAAVLVENGQRAHAYDNGWIEIGDDGLFAFPQLVDFTELDGGTIRTASTIQCNHPRLFPQGLFEYQHATGETFDDSVKRGFDQWARTDLLALLDATRAEPETCMTMRMEFGGEDGAPRRERRIVFGPVASFGRAQQAEAEAARAAACAADGEPADACEAGDDGDAHGFCPCCLFTNSLEAFRPLLEQPGLFALRLFASRDHQDGECQADCRVNGEDWPQGLDGLRDYAANWPSAPGQTIEFRKQYVIVQDAPE</sequence>
<dbReference type="EMBL" id="CP013140">
    <property type="protein sequence ID" value="ALN56714.1"/>
    <property type="molecule type" value="Genomic_DNA"/>
</dbReference>
<protein>
    <submittedName>
        <fullName evidence="1">Uncharacterized protein</fullName>
    </submittedName>
</protein>
<reference evidence="1 2" key="1">
    <citation type="submission" date="2015-11" db="EMBL/GenBank/DDBJ databases">
        <title>Genome sequences of Lysobacter enzymogenes strain C3 and Lysobacter antibioticus ATCC 29479.</title>
        <authorList>
            <person name="Kobayashi D.Y."/>
        </authorList>
    </citation>
    <scope>NUCLEOTIDE SEQUENCE [LARGE SCALE GENOMIC DNA]</scope>
    <source>
        <strain evidence="1 2">C3</strain>
    </source>
</reference>
<proteinExistence type="predicted"/>
<dbReference type="PATRIC" id="fig|69.6.peg.1339"/>
<evidence type="ECO:0000313" key="1">
    <source>
        <dbReference type="EMBL" id="ALN56714.1"/>
    </source>
</evidence>
<name>A0A0S2DDY0_LYSEN</name>
<accession>A0A0S2DDY0</accession>
<evidence type="ECO:0000313" key="2">
    <source>
        <dbReference type="Proteomes" id="UP000061569"/>
    </source>
</evidence>
<dbReference type="STRING" id="69.GLE_1357"/>
<dbReference type="KEGG" id="lez:GLE_1357"/>
<dbReference type="AlphaFoldDB" id="A0A0S2DDY0"/>
<organism evidence="1 2">
    <name type="scientific">Lysobacter enzymogenes</name>
    <dbReference type="NCBI Taxonomy" id="69"/>
    <lineage>
        <taxon>Bacteria</taxon>
        <taxon>Pseudomonadati</taxon>
        <taxon>Pseudomonadota</taxon>
        <taxon>Gammaproteobacteria</taxon>
        <taxon>Lysobacterales</taxon>
        <taxon>Lysobacteraceae</taxon>
        <taxon>Lysobacter</taxon>
    </lineage>
</organism>